<keyword evidence="4" id="KW-0067">ATP-binding</keyword>
<dbReference type="InterPro" id="IPR027417">
    <property type="entry name" value="P-loop_NTPase"/>
</dbReference>
<feature type="domain" description="Helicase C-terminal" evidence="6">
    <location>
        <begin position="250"/>
        <end position="455"/>
    </location>
</feature>
<dbReference type="Pfam" id="PF00271">
    <property type="entry name" value="Helicase_C"/>
    <property type="match status" value="1"/>
</dbReference>
<evidence type="ECO:0000256" key="2">
    <source>
        <dbReference type="ARBA" id="ARBA00022801"/>
    </source>
</evidence>
<dbReference type="SUPFAM" id="SSF52540">
    <property type="entry name" value="P-loop containing nucleoside triphosphate hydrolases"/>
    <property type="match status" value="1"/>
</dbReference>
<dbReference type="PANTHER" id="PTHR12131:SF1">
    <property type="entry name" value="ATP-DEPENDENT RNA HELICASE SUPV3L1, MITOCHONDRIAL-RELATED"/>
    <property type="match status" value="1"/>
</dbReference>
<keyword evidence="2" id="KW-0378">Hydrolase</keyword>
<dbReference type="InterPro" id="IPR050699">
    <property type="entry name" value="RNA-DNA_Helicase"/>
</dbReference>
<evidence type="ECO:0000259" key="6">
    <source>
        <dbReference type="PROSITE" id="PS51194"/>
    </source>
</evidence>
<reference evidence="7 8" key="1">
    <citation type="submission" date="2019-11" db="EMBL/GenBank/DDBJ databases">
        <title>Acidiferrimicrobium australis gen. nov., sp. nov., an acidophilic and obligately heterotrophic, member of the Actinobacteria that catalyses dissimilatory oxido- reduction of iron isolated from metal-rich acidic water in Chile.</title>
        <authorList>
            <person name="Gonzalez D."/>
            <person name="Huber K."/>
            <person name="Hedrich S."/>
            <person name="Rojas-Villalobos C."/>
            <person name="Quatrini R."/>
            <person name="Dinamarca M.A."/>
            <person name="Schwarz A."/>
            <person name="Canales C."/>
            <person name="Nancucheo I."/>
        </authorList>
    </citation>
    <scope>NUCLEOTIDE SEQUENCE [LARGE SCALE GENOMIC DNA]</scope>
    <source>
        <strain evidence="7 8">USS-CCA1</strain>
    </source>
</reference>
<dbReference type="InterPro" id="IPR001650">
    <property type="entry name" value="Helicase_C-like"/>
</dbReference>
<dbReference type="Proteomes" id="UP000437736">
    <property type="component" value="Unassembled WGS sequence"/>
</dbReference>
<dbReference type="SMART" id="SM00487">
    <property type="entry name" value="DEXDc"/>
    <property type="match status" value="1"/>
</dbReference>
<evidence type="ECO:0000313" key="7">
    <source>
        <dbReference type="EMBL" id="MST32310.1"/>
    </source>
</evidence>
<sequence>MVPTTRSRFEAALGFELDPFQRAALDALDAGQSVVVAAPTGSGKTVVAEYAVARALEEGGKAFYTTPLKALSNQKYGELVRRHGPGRVGLLTGDNAINGDADVVVMTTEVLRNMIYAASPTLERLRYVVLDEVHYLQNAYRGPVWEEVIIHTPPEVDLVCLSATVSNADELADWIRTVRGDTAAVIEDRRPVALHDLYLVGDRAAVEPLLLPTLVDGRPNPEALAIDARSERGPWPGGQRNRRRGRLYAPHRREVVELLEERGMLPAISFIFSRKACDDAVVQCTREGGRLTSAEDRRLIREIVERHVEPLGDDDLRLLGYADWLAGLEAGFAAHHAGMVPPFKEAVEACFAAGAVKVVFATETLSLGINMPARSVVIEKLTKFTGERHEFLTAGEYAQLTGRAGRRGIDEVGYAVVPWSPWVTFDQVAGLAGTRTYPLTSSFRPTYNMAVNLVNRYSAAEAHHLLNLSFAQYRADVDVVRLEAQLERTRQALAEARAQATCERGDVAQYRSLQRIRDEASVSPAVRAEVTGALEAVQPGDVLVLPGRRGAGRVAVLSTSRRRGGEVRVRAITPERHVLVLDAGDFPAPPRAVGRVTLPAPYAPRNAGFQRR</sequence>
<organism evidence="7 8">
    <name type="scientific">Acidiferrimicrobium australe</name>
    <dbReference type="NCBI Taxonomy" id="2664430"/>
    <lineage>
        <taxon>Bacteria</taxon>
        <taxon>Bacillati</taxon>
        <taxon>Actinomycetota</taxon>
        <taxon>Acidimicrobiia</taxon>
        <taxon>Acidimicrobiales</taxon>
        <taxon>Acidimicrobiaceae</taxon>
        <taxon>Acidiferrimicrobium</taxon>
    </lineage>
</organism>
<evidence type="ECO:0000313" key="8">
    <source>
        <dbReference type="Proteomes" id="UP000437736"/>
    </source>
</evidence>
<proteinExistence type="predicted"/>
<evidence type="ECO:0000256" key="3">
    <source>
        <dbReference type="ARBA" id="ARBA00022806"/>
    </source>
</evidence>
<dbReference type="GO" id="GO:0004386">
    <property type="term" value="F:helicase activity"/>
    <property type="evidence" value="ECO:0007669"/>
    <property type="project" value="UniProtKB-KW"/>
</dbReference>
<dbReference type="Gene3D" id="3.40.50.300">
    <property type="entry name" value="P-loop containing nucleotide triphosphate hydrolases"/>
    <property type="match status" value="2"/>
</dbReference>
<gene>
    <name evidence="7" type="ORF">GHK86_06180</name>
</gene>
<dbReference type="Pfam" id="PF00270">
    <property type="entry name" value="DEAD"/>
    <property type="match status" value="1"/>
</dbReference>
<dbReference type="SMART" id="SM00490">
    <property type="entry name" value="HELICc"/>
    <property type="match status" value="1"/>
</dbReference>
<comment type="caution">
    <text evidence="7">The sequence shown here is derived from an EMBL/GenBank/DDBJ whole genome shotgun (WGS) entry which is preliminary data.</text>
</comment>
<dbReference type="Pfam" id="PF26090">
    <property type="entry name" value="SH3_HelY"/>
    <property type="match status" value="1"/>
</dbReference>
<dbReference type="CDD" id="cd18795">
    <property type="entry name" value="SF2_C_Ski2"/>
    <property type="match status" value="1"/>
</dbReference>
<dbReference type="InterPro" id="IPR014001">
    <property type="entry name" value="Helicase_ATP-bd"/>
</dbReference>
<feature type="domain" description="Helicase ATP-binding" evidence="5">
    <location>
        <begin position="25"/>
        <end position="183"/>
    </location>
</feature>
<dbReference type="PANTHER" id="PTHR12131">
    <property type="entry name" value="ATP-DEPENDENT RNA AND DNA HELICASE"/>
    <property type="match status" value="1"/>
</dbReference>
<keyword evidence="8" id="KW-1185">Reference proteome</keyword>
<dbReference type="EMBL" id="WJHE01000267">
    <property type="protein sequence ID" value="MST32310.1"/>
    <property type="molecule type" value="Genomic_DNA"/>
</dbReference>
<dbReference type="InterPro" id="IPR011545">
    <property type="entry name" value="DEAD/DEAH_box_helicase_dom"/>
</dbReference>
<dbReference type="InterPro" id="IPR058621">
    <property type="entry name" value="SH3_HelY"/>
</dbReference>
<keyword evidence="3 7" id="KW-0347">Helicase</keyword>
<accession>A0ABW9QR50</accession>
<feature type="non-terminal residue" evidence="7">
    <location>
        <position position="612"/>
    </location>
</feature>
<protein>
    <submittedName>
        <fullName evidence="7">DEAD/DEAH box helicase</fullName>
    </submittedName>
</protein>
<dbReference type="PROSITE" id="PS51192">
    <property type="entry name" value="HELICASE_ATP_BIND_1"/>
    <property type="match status" value="1"/>
</dbReference>
<dbReference type="PROSITE" id="PS51194">
    <property type="entry name" value="HELICASE_CTER"/>
    <property type="match status" value="1"/>
</dbReference>
<evidence type="ECO:0000256" key="4">
    <source>
        <dbReference type="ARBA" id="ARBA00022840"/>
    </source>
</evidence>
<keyword evidence="1" id="KW-0547">Nucleotide-binding</keyword>
<evidence type="ECO:0000256" key="1">
    <source>
        <dbReference type="ARBA" id="ARBA00022741"/>
    </source>
</evidence>
<evidence type="ECO:0000259" key="5">
    <source>
        <dbReference type="PROSITE" id="PS51192"/>
    </source>
</evidence>
<name>A0ABW9QR50_9ACTN</name>